<dbReference type="PANTHER" id="PTHR43298">
    <property type="entry name" value="MULTIDRUG RESISTANCE PROTEIN NORM-RELATED"/>
    <property type="match status" value="1"/>
</dbReference>
<evidence type="ECO:0000256" key="7">
    <source>
        <dbReference type="ARBA" id="ARBA00023065"/>
    </source>
</evidence>
<feature type="transmembrane region" description="Helical" evidence="10">
    <location>
        <begin position="306"/>
        <end position="327"/>
    </location>
</feature>
<evidence type="ECO:0000256" key="8">
    <source>
        <dbReference type="ARBA" id="ARBA00023136"/>
    </source>
</evidence>
<dbReference type="CDD" id="cd13131">
    <property type="entry name" value="MATE_NorM_like"/>
    <property type="match status" value="1"/>
</dbReference>
<evidence type="ECO:0000256" key="2">
    <source>
        <dbReference type="ARBA" id="ARBA00022448"/>
    </source>
</evidence>
<organism evidence="11 12">
    <name type="scientific">Alloalcanivorax venustensis ISO4</name>
    <dbReference type="NCBI Taxonomy" id="1177184"/>
    <lineage>
        <taxon>Bacteria</taxon>
        <taxon>Pseudomonadati</taxon>
        <taxon>Pseudomonadota</taxon>
        <taxon>Gammaproteobacteria</taxon>
        <taxon>Oceanospirillales</taxon>
        <taxon>Alcanivoracaceae</taxon>
        <taxon>Alloalcanivorax</taxon>
    </lineage>
</organism>
<comment type="subcellular location">
    <subcellularLocation>
        <location evidence="1">Cell inner membrane</location>
        <topology evidence="1">Multi-pass membrane protein</topology>
    </subcellularLocation>
</comment>
<dbReference type="InterPro" id="IPR048279">
    <property type="entry name" value="MdtK-like"/>
</dbReference>
<accession>A0ABS0ALG8</accession>
<comment type="caution">
    <text evidence="11">The sequence shown here is derived from an EMBL/GenBank/DDBJ whole genome shotgun (WGS) entry which is preliminary data.</text>
</comment>
<protein>
    <recommendedName>
        <fullName evidence="9">Multidrug-efflux transporter</fullName>
    </recommendedName>
</protein>
<keyword evidence="6 10" id="KW-1133">Transmembrane helix</keyword>
<gene>
    <name evidence="11" type="ORF">ISO4_03059</name>
</gene>
<keyword evidence="4" id="KW-1003">Cell membrane</keyword>
<evidence type="ECO:0000256" key="4">
    <source>
        <dbReference type="ARBA" id="ARBA00022475"/>
    </source>
</evidence>
<feature type="transmembrane region" description="Helical" evidence="10">
    <location>
        <begin position="229"/>
        <end position="252"/>
    </location>
</feature>
<feature type="transmembrane region" description="Helical" evidence="10">
    <location>
        <begin position="76"/>
        <end position="95"/>
    </location>
</feature>
<feature type="transmembrane region" description="Helical" evidence="10">
    <location>
        <begin position="373"/>
        <end position="395"/>
    </location>
</feature>
<name>A0ABS0ALG8_9GAMM</name>
<dbReference type="InterPro" id="IPR050222">
    <property type="entry name" value="MATE_MdtK"/>
</dbReference>
<feature type="transmembrane region" description="Helical" evidence="10">
    <location>
        <begin position="175"/>
        <end position="200"/>
    </location>
</feature>
<dbReference type="PIRSF" id="PIRSF006603">
    <property type="entry name" value="DinF"/>
    <property type="match status" value="1"/>
</dbReference>
<dbReference type="NCBIfam" id="TIGR00797">
    <property type="entry name" value="matE"/>
    <property type="match status" value="1"/>
</dbReference>
<evidence type="ECO:0000256" key="9">
    <source>
        <dbReference type="ARBA" id="ARBA00031636"/>
    </source>
</evidence>
<dbReference type="InterPro" id="IPR002528">
    <property type="entry name" value="MATE_fam"/>
</dbReference>
<keyword evidence="12" id="KW-1185">Reference proteome</keyword>
<proteinExistence type="predicted"/>
<evidence type="ECO:0000256" key="5">
    <source>
        <dbReference type="ARBA" id="ARBA00022692"/>
    </source>
</evidence>
<feature type="transmembrane region" description="Helical" evidence="10">
    <location>
        <begin position="339"/>
        <end position="361"/>
    </location>
</feature>
<keyword evidence="3" id="KW-0050">Antiport</keyword>
<feature type="transmembrane region" description="Helical" evidence="10">
    <location>
        <begin position="407"/>
        <end position="426"/>
    </location>
</feature>
<feature type="transmembrane region" description="Helical" evidence="10">
    <location>
        <begin position="264"/>
        <end position="285"/>
    </location>
</feature>
<keyword evidence="2" id="KW-0813">Transport</keyword>
<keyword evidence="8 10" id="KW-0472">Membrane</keyword>
<evidence type="ECO:0000256" key="10">
    <source>
        <dbReference type="SAM" id="Phobius"/>
    </source>
</evidence>
<evidence type="ECO:0000313" key="12">
    <source>
        <dbReference type="Proteomes" id="UP000644441"/>
    </source>
</evidence>
<dbReference type="PANTHER" id="PTHR43298:SF2">
    <property type="entry name" value="FMN_FAD EXPORTER YEEO-RELATED"/>
    <property type="match status" value="1"/>
</dbReference>
<reference evidence="11 12" key="1">
    <citation type="submission" date="2012-09" db="EMBL/GenBank/DDBJ databases">
        <title>Genome Sequence of alkane-degrading Bacterium Alcanivorax venustensis ISO4.</title>
        <authorList>
            <person name="Lai Q."/>
            <person name="Shao Z."/>
        </authorList>
    </citation>
    <scope>NUCLEOTIDE SEQUENCE [LARGE SCALE GENOMIC DNA]</scope>
    <source>
        <strain evidence="11 12">ISO4</strain>
    </source>
</reference>
<keyword evidence="7" id="KW-0406">Ion transport</keyword>
<keyword evidence="5 10" id="KW-0812">Transmembrane</keyword>
<dbReference type="EMBL" id="ARXR01000045">
    <property type="protein sequence ID" value="MBF5054457.1"/>
    <property type="molecule type" value="Genomic_DNA"/>
</dbReference>
<feature type="transmembrane region" description="Helical" evidence="10">
    <location>
        <begin position="115"/>
        <end position="135"/>
    </location>
</feature>
<dbReference type="Pfam" id="PF01554">
    <property type="entry name" value="MatE"/>
    <property type="match status" value="2"/>
</dbReference>
<sequence length="450" mass="47858">MRLALPILGGQLAQTANGFVDTMMAGRVGAEDLAAVAVGASIWVPLFLFMTGVLMSATPILSRHLGGEAYHRVNPVAQQGLWLALGLGLFSAVVLRSMGPLLGLMDVDPAIRPLVAGYLDALSWGMPGAAVLLALRSYTEAMNHTRPVLWISVIGLAINIPANYVLIYGKLGFPAMGGVGCGWATSLVMWCMALMMGAYIRRHPVYRPARLTLRERHLELASLGYMLRLGLPVGLSIFFEVSIFAVIALLISRLGPEIVAGHQIALNFTSLIFMIPLSFALAATVRVGHARGRHDSAGLSRAVRCSLAMTGGIGLVAGLALIVSRPWIPHIYTDNPEVIALAAHLLLFAGIYQVSDALQVCANGCLRGFEDTAWPMLMTLVAYWGVGLPVGYVLGLTDLWGPAMGPAGFWIGLVSGLTAAAVLLGIRLRWRLRQPLAAQAGADVGLRQSA</sequence>
<evidence type="ECO:0000256" key="3">
    <source>
        <dbReference type="ARBA" id="ARBA00022449"/>
    </source>
</evidence>
<feature type="transmembrane region" description="Helical" evidence="10">
    <location>
        <begin position="34"/>
        <end position="55"/>
    </location>
</feature>
<evidence type="ECO:0000313" key="11">
    <source>
        <dbReference type="EMBL" id="MBF5054457.1"/>
    </source>
</evidence>
<evidence type="ECO:0000256" key="6">
    <source>
        <dbReference type="ARBA" id="ARBA00022989"/>
    </source>
</evidence>
<dbReference type="Proteomes" id="UP000644441">
    <property type="component" value="Unassembled WGS sequence"/>
</dbReference>
<feature type="transmembrane region" description="Helical" evidence="10">
    <location>
        <begin position="147"/>
        <end position="169"/>
    </location>
</feature>
<evidence type="ECO:0000256" key="1">
    <source>
        <dbReference type="ARBA" id="ARBA00004429"/>
    </source>
</evidence>